<dbReference type="EMBL" id="AFYH01047618">
    <property type="status" value="NOT_ANNOTATED_CDS"/>
    <property type="molecule type" value="Genomic_DNA"/>
</dbReference>
<name>H3AUF3_LATCH</name>
<feature type="transmembrane region" description="Helical" evidence="8">
    <location>
        <begin position="414"/>
        <end position="433"/>
    </location>
</feature>
<feature type="transmembrane region" description="Helical" evidence="8">
    <location>
        <begin position="343"/>
        <end position="365"/>
    </location>
</feature>
<dbReference type="Pfam" id="PF03137">
    <property type="entry name" value="OATP"/>
    <property type="match status" value="1"/>
</dbReference>
<evidence type="ECO:0000259" key="9">
    <source>
        <dbReference type="PROSITE" id="PS50850"/>
    </source>
</evidence>
<comment type="similarity">
    <text evidence="2 8">Belongs to the organo anion transporter (TC 2.A.60) family.</text>
</comment>
<evidence type="ECO:0000313" key="12">
    <source>
        <dbReference type="Proteomes" id="UP000008672"/>
    </source>
</evidence>
<keyword evidence="12" id="KW-1185">Reference proteome</keyword>
<evidence type="ECO:0000256" key="3">
    <source>
        <dbReference type="ARBA" id="ARBA00022475"/>
    </source>
</evidence>
<dbReference type="InterPro" id="IPR020846">
    <property type="entry name" value="MFS_dom"/>
</dbReference>
<dbReference type="GeneTree" id="ENSGT01150000286985"/>
<dbReference type="OMA" id="KCENEPF"/>
<dbReference type="PANTHER" id="PTHR11388">
    <property type="entry name" value="ORGANIC ANION TRANSPORTER"/>
    <property type="match status" value="1"/>
</dbReference>
<evidence type="ECO:0000256" key="4">
    <source>
        <dbReference type="ARBA" id="ARBA00022692"/>
    </source>
</evidence>
<feature type="transmembrane region" description="Helical" evidence="8">
    <location>
        <begin position="223"/>
        <end position="251"/>
    </location>
</feature>
<gene>
    <name evidence="11" type="primary">SLCO4C1</name>
    <name evidence="11" type="synonym">LOC102347427</name>
</gene>
<reference evidence="11" key="3">
    <citation type="submission" date="2025-09" db="UniProtKB">
        <authorList>
            <consortium name="Ensembl"/>
        </authorList>
    </citation>
    <scope>IDENTIFICATION</scope>
</reference>
<feature type="transmembrane region" description="Helical" evidence="8">
    <location>
        <begin position="128"/>
        <end position="148"/>
    </location>
</feature>
<evidence type="ECO:0000256" key="8">
    <source>
        <dbReference type="RuleBase" id="RU362056"/>
    </source>
</evidence>
<protein>
    <recommendedName>
        <fullName evidence="8">Solute carrier organic anion transporter family member</fullName>
    </recommendedName>
</protein>
<keyword evidence="3" id="KW-1003">Cell membrane</keyword>
<organism evidence="11 12">
    <name type="scientific">Latimeria chalumnae</name>
    <name type="common">Coelacanth</name>
    <dbReference type="NCBI Taxonomy" id="7897"/>
    <lineage>
        <taxon>Eukaryota</taxon>
        <taxon>Metazoa</taxon>
        <taxon>Chordata</taxon>
        <taxon>Craniata</taxon>
        <taxon>Vertebrata</taxon>
        <taxon>Euteleostomi</taxon>
        <taxon>Coelacanthiformes</taxon>
        <taxon>Coelacanthidae</taxon>
        <taxon>Latimeria</taxon>
    </lineage>
</organism>
<dbReference type="HOGENOM" id="CLU_008954_1_2_1"/>
<dbReference type="SUPFAM" id="SSF103473">
    <property type="entry name" value="MFS general substrate transporter"/>
    <property type="match status" value="1"/>
</dbReference>
<comment type="subcellular location">
    <subcellularLocation>
        <location evidence="1 8">Cell membrane</location>
        <topology evidence="1 8">Multi-pass membrane protein</topology>
    </subcellularLocation>
</comment>
<dbReference type="Ensembl" id="ENSLACT00000013370.2">
    <property type="protein sequence ID" value="ENSLACP00000013274.2"/>
    <property type="gene ID" value="ENSLACG00000011687.2"/>
</dbReference>
<dbReference type="InParanoid" id="H3AUF3"/>
<feature type="domain" description="Kazal-like" evidence="10">
    <location>
        <begin position="455"/>
        <end position="510"/>
    </location>
</feature>
<dbReference type="EMBL" id="AFYH01047615">
    <property type="status" value="NOT_ANNOTATED_CDS"/>
    <property type="molecule type" value="Genomic_DNA"/>
</dbReference>
<dbReference type="KEGG" id="lcm:102347427"/>
<dbReference type="PROSITE" id="PS51465">
    <property type="entry name" value="KAZAL_2"/>
    <property type="match status" value="1"/>
</dbReference>
<dbReference type="GO" id="GO:0015347">
    <property type="term" value="F:sodium-independent organic anion transmembrane transporter activity"/>
    <property type="evidence" value="ECO:0007669"/>
    <property type="project" value="TreeGrafter"/>
</dbReference>
<dbReference type="InterPro" id="IPR002350">
    <property type="entry name" value="Kazal_dom"/>
</dbReference>
<dbReference type="GeneID" id="102347427"/>
<proteinExistence type="inferred from homology"/>
<feature type="transmembrane region" description="Helical" evidence="8">
    <location>
        <begin position="186"/>
        <end position="211"/>
    </location>
</feature>
<dbReference type="OrthoDB" id="5062115at2759"/>
<feature type="transmembrane region" description="Helical" evidence="8">
    <location>
        <begin position="271"/>
        <end position="293"/>
    </location>
</feature>
<dbReference type="EMBL" id="AFYH01047620">
    <property type="status" value="NOT_ANNOTATED_CDS"/>
    <property type="molecule type" value="Genomic_DNA"/>
</dbReference>
<dbReference type="InterPro" id="IPR004156">
    <property type="entry name" value="OATP"/>
</dbReference>
<keyword evidence="7" id="KW-1015">Disulfide bond</keyword>
<dbReference type="InterPro" id="IPR036259">
    <property type="entry name" value="MFS_trans_sf"/>
</dbReference>
<evidence type="ECO:0000256" key="6">
    <source>
        <dbReference type="ARBA" id="ARBA00023136"/>
    </source>
</evidence>
<accession>H3AUF3</accession>
<feature type="transmembrane region" description="Helical" evidence="8">
    <location>
        <begin position="377"/>
        <end position="402"/>
    </location>
</feature>
<dbReference type="InterPro" id="IPR036058">
    <property type="entry name" value="Kazal_dom_sf"/>
</dbReference>
<dbReference type="STRING" id="7897.ENSLACP00000013274"/>
<reference evidence="12" key="1">
    <citation type="submission" date="2011-08" db="EMBL/GenBank/DDBJ databases">
        <title>The draft genome of Latimeria chalumnae.</title>
        <authorList>
            <person name="Di Palma F."/>
            <person name="Alfoldi J."/>
            <person name="Johnson J."/>
            <person name="Berlin A."/>
            <person name="Gnerre S."/>
            <person name="Jaffe D."/>
            <person name="MacCallum I."/>
            <person name="Young S."/>
            <person name="Walker B.J."/>
            <person name="Lander E."/>
            <person name="Lindblad-Toh K."/>
        </authorList>
    </citation>
    <scope>NUCLEOTIDE SEQUENCE [LARGE SCALE GENOMIC DNA]</scope>
    <source>
        <strain evidence="12">Wild caught</strain>
    </source>
</reference>
<dbReference type="PANTHER" id="PTHR11388:SF160">
    <property type="entry name" value="SOLUTE CARRIER ORGANIC ANION TRANSPORTER FAMILY MEMBER"/>
    <property type="match status" value="1"/>
</dbReference>
<feature type="transmembrane region" description="Helical" evidence="8">
    <location>
        <begin position="575"/>
        <end position="598"/>
    </location>
</feature>
<dbReference type="SUPFAM" id="SSF100895">
    <property type="entry name" value="Kazal-type serine protease inhibitors"/>
    <property type="match status" value="1"/>
</dbReference>
<dbReference type="EMBL" id="AFYH01047619">
    <property type="status" value="NOT_ANNOTATED_CDS"/>
    <property type="molecule type" value="Genomic_DNA"/>
</dbReference>
<dbReference type="FunCoup" id="H3AUF3">
    <property type="interactions" value="49"/>
</dbReference>
<dbReference type="GO" id="GO:0043252">
    <property type="term" value="P:sodium-independent organic anion transport"/>
    <property type="evidence" value="ECO:0007669"/>
    <property type="project" value="TreeGrafter"/>
</dbReference>
<dbReference type="Proteomes" id="UP000008672">
    <property type="component" value="Unassembled WGS sequence"/>
</dbReference>
<dbReference type="Gene3D" id="3.30.60.30">
    <property type="match status" value="1"/>
</dbReference>
<dbReference type="Gene3D" id="1.20.1250.20">
    <property type="entry name" value="MFS general substrate transporter like domains"/>
    <property type="match status" value="1"/>
</dbReference>
<dbReference type="Pfam" id="PF07648">
    <property type="entry name" value="Kazal_2"/>
    <property type="match status" value="1"/>
</dbReference>
<feature type="transmembrane region" description="Helical" evidence="8">
    <location>
        <begin position="625"/>
        <end position="650"/>
    </location>
</feature>
<dbReference type="EMBL" id="AFYH01047621">
    <property type="status" value="NOT_ANNOTATED_CDS"/>
    <property type="molecule type" value="Genomic_DNA"/>
</dbReference>
<dbReference type="CDD" id="cd17463">
    <property type="entry name" value="MFS_SLCO4C_OATP4C"/>
    <property type="match status" value="1"/>
</dbReference>
<dbReference type="AlphaFoldDB" id="H3AUF3"/>
<dbReference type="EMBL" id="AFYH01047617">
    <property type="status" value="NOT_ANNOTATED_CDS"/>
    <property type="molecule type" value="Genomic_DNA"/>
</dbReference>
<evidence type="ECO:0000256" key="2">
    <source>
        <dbReference type="ARBA" id="ARBA00009657"/>
    </source>
</evidence>
<dbReference type="NCBIfam" id="TIGR00805">
    <property type="entry name" value="oat"/>
    <property type="match status" value="1"/>
</dbReference>
<sequence>MDNPAYIADEYVQVRETASKREQFETNCQGSTQKQETEEGPCGWSWFTPNCIQCCNNPKGYLFFYSVLAIVQGTVVNGLINISISTIEKRYELSSSLAGVISASYDISFCLLSVFVSYYGERGHKPRWLAFSAFMIGLGSLVFAVPHFTSGQYEYGAEIRGICVVPGMNSSNPICRSSVSMGLSNYLYVFILAQLLLGVGGTPIYTLGTAFIDDSVPTDKSSLYIGIGFGMSVLGPAVGYLLGGQLLNIYIDVNKGYSTDLTAEDPRWLGAWWIAFLMFWLIAWCLIAPLSCFPKHLPGTAEIQAAKISQTHCGGKKDVEQNNSWKSLKDFPKAFMFLLKNTVFLCLTMSSASEALVIAGFVTFLPKFIENQYGQTSSFAAILGGSVLIPGASIGQIIGGTIVSKCKLKCRNMIKLAIITTAVSLLFCSVFVISKCGNDPFAGVSETYHGTGEIGTLRAPCNSNCSCFSSHYEPVCGADGVQYFSPCFAGCTAQNVQDSKTVYHDCSCINNGTEFSNGSLVELEAHSGKCTTTCKNLALFLGLFTFAVVFTFMTSTPVTTAILRCVPDKQRSFALGVQWLFVRFLGTIPGPILFGVAIDSSCTLWSVKECGNKGACWTYNNIKMAYVLAAMSGACKLISLIFIASACCLYKPPPEGDVSAESEGPLSLHA</sequence>
<feature type="transmembrane region" description="Helical" evidence="8">
    <location>
        <begin position="62"/>
        <end position="84"/>
    </location>
</feature>
<reference evidence="11" key="2">
    <citation type="submission" date="2025-08" db="UniProtKB">
        <authorList>
            <consortium name="Ensembl"/>
        </authorList>
    </citation>
    <scope>IDENTIFICATION</scope>
</reference>
<dbReference type="PROSITE" id="PS50850">
    <property type="entry name" value="MFS"/>
    <property type="match status" value="1"/>
</dbReference>
<evidence type="ECO:0000313" key="11">
    <source>
        <dbReference type="Ensembl" id="ENSLACP00000013274.2"/>
    </source>
</evidence>
<feature type="domain" description="Major facilitator superfamily (MFS) profile" evidence="9">
    <location>
        <begin position="62"/>
        <end position="647"/>
    </location>
</feature>
<keyword evidence="8" id="KW-0813">Transport</keyword>
<feature type="transmembrane region" description="Helical" evidence="8">
    <location>
        <begin position="537"/>
        <end position="563"/>
    </location>
</feature>
<feature type="transmembrane region" description="Helical" evidence="8">
    <location>
        <begin position="96"/>
        <end position="116"/>
    </location>
</feature>
<evidence type="ECO:0000256" key="1">
    <source>
        <dbReference type="ARBA" id="ARBA00004651"/>
    </source>
</evidence>
<evidence type="ECO:0000256" key="5">
    <source>
        <dbReference type="ARBA" id="ARBA00022989"/>
    </source>
</evidence>
<evidence type="ECO:0000259" key="10">
    <source>
        <dbReference type="PROSITE" id="PS51465"/>
    </source>
</evidence>
<evidence type="ECO:0000256" key="7">
    <source>
        <dbReference type="ARBA" id="ARBA00023157"/>
    </source>
</evidence>
<keyword evidence="8" id="KW-0406">Ion transport</keyword>
<dbReference type="eggNOG" id="KOG3626">
    <property type="taxonomic scope" value="Eukaryota"/>
</dbReference>
<dbReference type="GO" id="GO:0006811">
    <property type="term" value="P:monoatomic ion transport"/>
    <property type="evidence" value="ECO:0007669"/>
    <property type="project" value="UniProtKB-KW"/>
</dbReference>
<dbReference type="GO" id="GO:0016323">
    <property type="term" value="C:basolateral plasma membrane"/>
    <property type="evidence" value="ECO:0007669"/>
    <property type="project" value="TreeGrafter"/>
</dbReference>
<dbReference type="EMBL" id="AFYH01047616">
    <property type="status" value="NOT_ANNOTATED_CDS"/>
    <property type="molecule type" value="Genomic_DNA"/>
</dbReference>
<keyword evidence="5 8" id="KW-1133">Transmembrane helix</keyword>
<keyword evidence="4 8" id="KW-0812">Transmembrane</keyword>
<keyword evidence="6 8" id="KW-0472">Membrane</keyword>